<accession>A0ACB9MCF8</accession>
<gene>
    <name evidence="1" type="ORF">MLD38_034642</name>
</gene>
<dbReference type="Proteomes" id="UP001057402">
    <property type="component" value="Chromosome 10"/>
</dbReference>
<evidence type="ECO:0000313" key="1">
    <source>
        <dbReference type="EMBL" id="KAI4321236.1"/>
    </source>
</evidence>
<reference evidence="2" key="1">
    <citation type="journal article" date="2023" name="Front. Plant Sci.">
        <title>Chromosomal-level genome assembly of Melastoma candidum provides insights into trichome evolution.</title>
        <authorList>
            <person name="Zhong Y."/>
            <person name="Wu W."/>
            <person name="Sun C."/>
            <person name="Zou P."/>
            <person name="Liu Y."/>
            <person name="Dai S."/>
            <person name="Zhou R."/>
        </authorList>
    </citation>
    <scope>NUCLEOTIDE SEQUENCE [LARGE SCALE GENOMIC DNA]</scope>
</reference>
<organism evidence="1 2">
    <name type="scientific">Melastoma candidum</name>
    <dbReference type="NCBI Taxonomy" id="119954"/>
    <lineage>
        <taxon>Eukaryota</taxon>
        <taxon>Viridiplantae</taxon>
        <taxon>Streptophyta</taxon>
        <taxon>Embryophyta</taxon>
        <taxon>Tracheophyta</taxon>
        <taxon>Spermatophyta</taxon>
        <taxon>Magnoliopsida</taxon>
        <taxon>eudicotyledons</taxon>
        <taxon>Gunneridae</taxon>
        <taxon>Pentapetalae</taxon>
        <taxon>rosids</taxon>
        <taxon>malvids</taxon>
        <taxon>Myrtales</taxon>
        <taxon>Melastomataceae</taxon>
        <taxon>Melastomatoideae</taxon>
        <taxon>Melastomateae</taxon>
        <taxon>Melastoma</taxon>
    </lineage>
</organism>
<name>A0ACB9MCF8_9MYRT</name>
<dbReference type="EMBL" id="CM042889">
    <property type="protein sequence ID" value="KAI4321236.1"/>
    <property type="molecule type" value="Genomic_DNA"/>
</dbReference>
<proteinExistence type="predicted"/>
<comment type="caution">
    <text evidence="1">The sequence shown here is derived from an EMBL/GenBank/DDBJ whole genome shotgun (WGS) entry which is preliminary data.</text>
</comment>
<evidence type="ECO:0000313" key="2">
    <source>
        <dbReference type="Proteomes" id="UP001057402"/>
    </source>
</evidence>
<protein>
    <submittedName>
        <fullName evidence="1">Uncharacterized protein</fullName>
    </submittedName>
</protein>
<keyword evidence="2" id="KW-1185">Reference proteome</keyword>
<sequence>MHSDGVFIELSPDPPPRVDSRPDLSLHISLPFSEAVVDPLSAAAGKGLGGERRNGSFHEPSASRGGGIDGRSYSRDRTGLSVAHIPNHDLEEENRLPTLLSGDISENNRVRNGGFLALGGFPDGLRPIKGIPIYQSRQFPFLPPENIMRDDPIDPKHRRPQFLCNPWSTYSTYNPLASSSLPYLGRRSEDLSSILGSGHTDSTTAGRFNRGSLFSNQLQSQHGYHHFGGGPDMRSGFMLKTPTRRSMRAPRMRWTSTLHARFIHAVELLGGHERATPKSVLELMDVKELTLAHVKSHLQMYRTIKTTDRSAASLGLSDGSGEDDVSPVGNMANNHVFDGTIDQGKMSPEGLSPHENDYPLTSASTSSLWSNPSSGEGYDQFRSGDKDVLRPGPPFYSQERAALPFEGCSPRKGCLRSNSGRKIPCLEFTLGRRDWQDEEDE</sequence>